<dbReference type="GO" id="GO:0046872">
    <property type="term" value="F:metal ion binding"/>
    <property type="evidence" value="ECO:0007669"/>
    <property type="project" value="UniProtKB-KW"/>
</dbReference>
<keyword evidence="2" id="KW-0686">Riboflavin biosynthesis</keyword>
<dbReference type="GO" id="GO:0005829">
    <property type="term" value="C:cytosol"/>
    <property type="evidence" value="ECO:0007669"/>
    <property type="project" value="TreeGrafter"/>
</dbReference>
<dbReference type="GO" id="GO:0008686">
    <property type="term" value="F:3,4-dihydroxy-2-butanone-4-phosphate synthase activity"/>
    <property type="evidence" value="ECO:0007669"/>
    <property type="project" value="InterPro"/>
</dbReference>
<sequence>MIPVHAMFDEALDERPFALDPAPTGALTVVPSLDQLDSDESAIESMCRCEAVVVVDDKDRESEGDLIFVAGQATPQMRGAVPGGVLVRPGHAKAAVDLTRMAGLSPAGGRTRTYQRRLNNGAAPECRVFANKHRVTMIAIADLIRYRRQTESLVERVALAPIPTSFGDFTAVGFRSQPEQDGNQP</sequence>
<dbReference type="GO" id="GO:0009231">
    <property type="term" value="P:riboflavin biosynthetic process"/>
    <property type="evidence" value="ECO:0007669"/>
    <property type="project" value="UniProtKB-UniPathway"/>
</dbReference>
<evidence type="ECO:0000256" key="3">
    <source>
        <dbReference type="ARBA" id="ARBA00022723"/>
    </source>
</evidence>
<reference evidence="4" key="1">
    <citation type="submission" date="2020-05" db="EMBL/GenBank/DDBJ databases">
        <authorList>
            <person name="Chiriac C."/>
            <person name="Salcher M."/>
            <person name="Ghai R."/>
            <person name="Kavagutti S V."/>
        </authorList>
    </citation>
    <scope>NUCLEOTIDE SEQUENCE</scope>
</reference>
<gene>
    <name evidence="4" type="ORF">UFOPK3610_00338</name>
</gene>
<protein>
    <submittedName>
        <fullName evidence="4">Unannotated protein</fullName>
    </submittedName>
</protein>
<name>A0A6J7GID0_9ZZZZ</name>
<dbReference type="PANTHER" id="PTHR21327:SF18">
    <property type="entry name" value="3,4-DIHYDROXY-2-BUTANONE 4-PHOSPHATE SYNTHASE"/>
    <property type="match status" value="1"/>
</dbReference>
<dbReference type="Pfam" id="PF00926">
    <property type="entry name" value="DHBP_synthase"/>
    <property type="match status" value="2"/>
</dbReference>
<proteinExistence type="predicted"/>
<accession>A0A6J7GID0</accession>
<dbReference type="EMBL" id="CAFBMR010000006">
    <property type="protein sequence ID" value="CAB4904645.1"/>
    <property type="molecule type" value="Genomic_DNA"/>
</dbReference>
<dbReference type="GO" id="GO:0003935">
    <property type="term" value="F:GTP cyclohydrolase II activity"/>
    <property type="evidence" value="ECO:0007669"/>
    <property type="project" value="TreeGrafter"/>
</dbReference>
<evidence type="ECO:0000313" key="4">
    <source>
        <dbReference type="EMBL" id="CAB4904645.1"/>
    </source>
</evidence>
<dbReference type="InterPro" id="IPR017945">
    <property type="entry name" value="DHBP_synth_RibB-like_a/b_dom"/>
</dbReference>
<organism evidence="4">
    <name type="scientific">freshwater metagenome</name>
    <dbReference type="NCBI Taxonomy" id="449393"/>
    <lineage>
        <taxon>unclassified sequences</taxon>
        <taxon>metagenomes</taxon>
        <taxon>ecological metagenomes</taxon>
    </lineage>
</organism>
<dbReference type="Gene3D" id="3.90.870.10">
    <property type="entry name" value="DHBP synthase"/>
    <property type="match status" value="2"/>
</dbReference>
<keyword evidence="3" id="KW-0479">Metal-binding</keyword>
<dbReference type="AlphaFoldDB" id="A0A6J7GID0"/>
<dbReference type="UniPathway" id="UPA00275"/>
<dbReference type="InterPro" id="IPR000422">
    <property type="entry name" value="DHBP_synthase_RibB"/>
</dbReference>
<evidence type="ECO:0000256" key="1">
    <source>
        <dbReference type="ARBA" id="ARBA00005104"/>
    </source>
</evidence>
<dbReference type="SUPFAM" id="SSF55821">
    <property type="entry name" value="YrdC/RibB"/>
    <property type="match status" value="1"/>
</dbReference>
<evidence type="ECO:0000256" key="2">
    <source>
        <dbReference type="ARBA" id="ARBA00022619"/>
    </source>
</evidence>
<dbReference type="PANTHER" id="PTHR21327">
    <property type="entry name" value="GTP CYCLOHYDROLASE II-RELATED"/>
    <property type="match status" value="1"/>
</dbReference>
<comment type="pathway">
    <text evidence="1">Cofactor biosynthesis; riboflavin biosynthesis.</text>
</comment>